<organism evidence="1 2">
    <name type="scientific">Mycena albidolilacea</name>
    <dbReference type="NCBI Taxonomy" id="1033008"/>
    <lineage>
        <taxon>Eukaryota</taxon>
        <taxon>Fungi</taxon>
        <taxon>Dikarya</taxon>
        <taxon>Basidiomycota</taxon>
        <taxon>Agaricomycotina</taxon>
        <taxon>Agaricomycetes</taxon>
        <taxon>Agaricomycetidae</taxon>
        <taxon>Agaricales</taxon>
        <taxon>Marasmiineae</taxon>
        <taxon>Mycenaceae</taxon>
        <taxon>Mycena</taxon>
    </lineage>
</organism>
<proteinExistence type="predicted"/>
<keyword evidence="2" id="KW-1185">Reference proteome</keyword>
<reference evidence="1" key="1">
    <citation type="submission" date="2023-03" db="EMBL/GenBank/DDBJ databases">
        <title>Massive genome expansion in bonnet fungi (Mycena s.s.) driven by repeated elements and novel gene families across ecological guilds.</title>
        <authorList>
            <consortium name="Lawrence Berkeley National Laboratory"/>
            <person name="Harder C.B."/>
            <person name="Miyauchi S."/>
            <person name="Viragh M."/>
            <person name="Kuo A."/>
            <person name="Thoen E."/>
            <person name="Andreopoulos B."/>
            <person name="Lu D."/>
            <person name="Skrede I."/>
            <person name="Drula E."/>
            <person name="Henrissat B."/>
            <person name="Morin E."/>
            <person name="Kohler A."/>
            <person name="Barry K."/>
            <person name="LaButti K."/>
            <person name="Morin E."/>
            <person name="Salamov A."/>
            <person name="Lipzen A."/>
            <person name="Mereny Z."/>
            <person name="Hegedus B."/>
            <person name="Baldrian P."/>
            <person name="Stursova M."/>
            <person name="Weitz H."/>
            <person name="Taylor A."/>
            <person name="Grigoriev I.V."/>
            <person name="Nagy L.G."/>
            <person name="Martin F."/>
            <person name="Kauserud H."/>
        </authorList>
    </citation>
    <scope>NUCLEOTIDE SEQUENCE</scope>
    <source>
        <strain evidence="1">CBHHK002</strain>
    </source>
</reference>
<name>A0AAD7APM1_9AGAR</name>
<comment type="caution">
    <text evidence="1">The sequence shown here is derived from an EMBL/GenBank/DDBJ whole genome shotgun (WGS) entry which is preliminary data.</text>
</comment>
<evidence type="ECO:0000313" key="1">
    <source>
        <dbReference type="EMBL" id="KAJ7364625.1"/>
    </source>
</evidence>
<accession>A0AAD7APM1</accession>
<sequence length="229" mass="25456">MSFTGDLLPNTPWSQLVHLGLGRVTLTDGLNVLSHAPWVRNCDLVITSSQPPAPRAVLVHSLRCLLLECPEGSTARDLNLSEFFAHVQLPNLISLAIVGERNIRPHAFMSLLARSSCYLRRLILVETPMSGYDMRCVLRHPGLGRLTSLKIYHCWGAVTDPLIWELTRKQPPLLLSLKTIYLSPLRTRDGLASVFVTASEKGVYSRHVLPGAPSLGEMFTYDILDSECD</sequence>
<gene>
    <name evidence="1" type="ORF">DFH08DRAFT_1017078</name>
</gene>
<dbReference type="Proteomes" id="UP001218218">
    <property type="component" value="Unassembled WGS sequence"/>
</dbReference>
<evidence type="ECO:0000313" key="2">
    <source>
        <dbReference type="Proteomes" id="UP001218218"/>
    </source>
</evidence>
<dbReference type="EMBL" id="JARIHO010000003">
    <property type="protein sequence ID" value="KAJ7364625.1"/>
    <property type="molecule type" value="Genomic_DNA"/>
</dbReference>
<protein>
    <submittedName>
        <fullName evidence="1">Uncharacterized protein</fullName>
    </submittedName>
</protein>
<dbReference type="AlphaFoldDB" id="A0AAD7APM1"/>
<dbReference type="SUPFAM" id="SSF52047">
    <property type="entry name" value="RNI-like"/>
    <property type="match status" value="1"/>
</dbReference>